<dbReference type="Pfam" id="PF00106">
    <property type="entry name" value="adh_short"/>
    <property type="match status" value="1"/>
</dbReference>
<dbReference type="InterPro" id="IPR002347">
    <property type="entry name" value="SDR_fam"/>
</dbReference>
<evidence type="ECO:0000256" key="1">
    <source>
        <dbReference type="ARBA" id="ARBA00006484"/>
    </source>
</evidence>
<comment type="similarity">
    <text evidence="1">Belongs to the short-chain dehydrogenases/reductases (SDR) family.</text>
</comment>
<dbReference type="PANTHER" id="PTHR24320">
    <property type="entry name" value="RETINOL DEHYDROGENASE"/>
    <property type="match status" value="1"/>
</dbReference>
<dbReference type="SUPFAM" id="SSF51735">
    <property type="entry name" value="NAD(P)-binding Rossmann-fold domains"/>
    <property type="match status" value="1"/>
</dbReference>
<name>A0A4S4N6A5_9APHY</name>
<dbReference type="InterPro" id="IPR036291">
    <property type="entry name" value="NAD(P)-bd_dom_sf"/>
</dbReference>
<dbReference type="EMBL" id="SGPM01000003">
    <property type="protein sequence ID" value="THH33747.1"/>
    <property type="molecule type" value="Genomic_DNA"/>
</dbReference>
<organism evidence="3 4">
    <name type="scientific">Antrodiella citrinella</name>
    <dbReference type="NCBI Taxonomy" id="2447956"/>
    <lineage>
        <taxon>Eukaryota</taxon>
        <taxon>Fungi</taxon>
        <taxon>Dikarya</taxon>
        <taxon>Basidiomycota</taxon>
        <taxon>Agaricomycotina</taxon>
        <taxon>Agaricomycetes</taxon>
        <taxon>Polyporales</taxon>
        <taxon>Steccherinaceae</taxon>
        <taxon>Antrodiella</taxon>
    </lineage>
</organism>
<keyword evidence="4" id="KW-1185">Reference proteome</keyword>
<comment type="caution">
    <text evidence="3">The sequence shown here is derived from an EMBL/GenBank/DDBJ whole genome shotgun (WGS) entry which is preliminary data.</text>
</comment>
<proteinExistence type="inferred from homology"/>
<evidence type="ECO:0000313" key="3">
    <source>
        <dbReference type="EMBL" id="THH33747.1"/>
    </source>
</evidence>
<dbReference type="PANTHER" id="PTHR24320:SF143">
    <property type="entry name" value="NAD(P)-BINDING PROTEIN"/>
    <property type="match status" value="1"/>
</dbReference>
<keyword evidence="2" id="KW-0560">Oxidoreductase</keyword>
<gene>
    <name evidence="3" type="ORF">EUX98_g454</name>
</gene>
<dbReference type="AlphaFoldDB" id="A0A4S4N6A5"/>
<accession>A0A4S4N6A5</accession>
<evidence type="ECO:0008006" key="5">
    <source>
        <dbReference type="Google" id="ProtNLM"/>
    </source>
</evidence>
<dbReference type="PRINTS" id="PR00081">
    <property type="entry name" value="GDHRDH"/>
</dbReference>
<evidence type="ECO:0000313" key="4">
    <source>
        <dbReference type="Proteomes" id="UP000308730"/>
    </source>
</evidence>
<protein>
    <recommendedName>
        <fullName evidence="5">NAD(P)-binding protein</fullName>
    </recommendedName>
</protein>
<sequence>MSSILPDTLNPATLMSRRFRPEQIPDLSGRVAIVTGGSAGIGYFDALALARANAKVIIISANEEHGTQAEQEINQNLKENNSKGAVKWHQVELGNLKSVDKLAKTLAQELDRLDIVICNAGIGQAPFGITPDGLERHFEVNNLSHYVLIHRLLPLLKKTTEIAEPTTVRIIMQSSEMHRVSPNKVQFASKAEINEEGDGSLLYGRTKLGLIYYAKQLVKRKLANMSPDRPILAISVHPGTVDTEVQKAWTQSYGNIVGSAIETMARVLGKSAPEGAEASLWAATSTDIYEGNWKDFQGQYYTEADGKPGQESTQAKDEKIGDNYWELCATLTKDILGEQLR</sequence>
<dbReference type="GO" id="GO:0016491">
    <property type="term" value="F:oxidoreductase activity"/>
    <property type="evidence" value="ECO:0007669"/>
    <property type="project" value="UniProtKB-KW"/>
</dbReference>
<dbReference type="Gene3D" id="3.40.50.720">
    <property type="entry name" value="NAD(P)-binding Rossmann-like Domain"/>
    <property type="match status" value="1"/>
</dbReference>
<reference evidence="3 4" key="1">
    <citation type="submission" date="2019-02" db="EMBL/GenBank/DDBJ databases">
        <title>Genome sequencing of the rare red list fungi Antrodiella citrinella (Flaviporus citrinellus).</title>
        <authorList>
            <person name="Buettner E."/>
            <person name="Kellner H."/>
        </authorList>
    </citation>
    <scope>NUCLEOTIDE SEQUENCE [LARGE SCALE GENOMIC DNA]</scope>
    <source>
        <strain evidence="3 4">DSM 108506</strain>
    </source>
</reference>
<dbReference type="Proteomes" id="UP000308730">
    <property type="component" value="Unassembled WGS sequence"/>
</dbReference>
<evidence type="ECO:0000256" key="2">
    <source>
        <dbReference type="ARBA" id="ARBA00023002"/>
    </source>
</evidence>
<dbReference type="OrthoDB" id="191139at2759"/>